<dbReference type="RefSeq" id="WP_129403007.1">
    <property type="nucleotide sequence ID" value="NZ_SBKP01000002.1"/>
</dbReference>
<evidence type="ECO:0000313" key="8">
    <source>
        <dbReference type="Proteomes" id="UP000290958"/>
    </source>
</evidence>
<keyword evidence="1 6" id="KW-0963">Cytoplasm</keyword>
<dbReference type="GO" id="GO:0005829">
    <property type="term" value="C:cytosol"/>
    <property type="evidence" value="ECO:0007669"/>
    <property type="project" value="TreeGrafter"/>
</dbReference>
<dbReference type="Pfam" id="PF02527">
    <property type="entry name" value="GidB"/>
    <property type="match status" value="1"/>
</dbReference>
<name>A0A4Q1KLB4_9SPHN</name>
<comment type="similarity">
    <text evidence="6">Belongs to the methyltransferase superfamily. RNA methyltransferase RsmG family.</text>
</comment>
<dbReference type="OrthoDB" id="9808773at2"/>
<evidence type="ECO:0000256" key="3">
    <source>
        <dbReference type="ARBA" id="ARBA00022603"/>
    </source>
</evidence>
<comment type="catalytic activity">
    <reaction evidence="6">
        <text>guanosine(527) in 16S rRNA + S-adenosyl-L-methionine = N(7)-methylguanosine(527) in 16S rRNA + S-adenosyl-L-homocysteine</text>
        <dbReference type="Rhea" id="RHEA:42732"/>
        <dbReference type="Rhea" id="RHEA-COMP:10209"/>
        <dbReference type="Rhea" id="RHEA-COMP:10210"/>
        <dbReference type="ChEBI" id="CHEBI:57856"/>
        <dbReference type="ChEBI" id="CHEBI:59789"/>
        <dbReference type="ChEBI" id="CHEBI:74269"/>
        <dbReference type="ChEBI" id="CHEBI:74480"/>
        <dbReference type="EC" id="2.1.1.170"/>
    </reaction>
</comment>
<reference evidence="8" key="1">
    <citation type="submission" date="2019-01" db="EMBL/GenBank/DDBJ databases">
        <title>Cytophagaceae bacterium strain CAR-16.</title>
        <authorList>
            <person name="Chen W.-M."/>
        </authorList>
    </citation>
    <scope>NUCLEOTIDE SEQUENCE [LARGE SCALE GENOMIC DNA]</scope>
    <source>
        <strain evidence="8">CHR27</strain>
    </source>
</reference>
<comment type="function">
    <text evidence="6">Specifically methylates the N7 position of guanine in position 527 of 16S rRNA.</text>
</comment>
<evidence type="ECO:0000256" key="1">
    <source>
        <dbReference type="ARBA" id="ARBA00022490"/>
    </source>
</evidence>
<gene>
    <name evidence="6 7" type="primary">rsmG</name>
    <name evidence="7" type="ORF">EQG66_02665</name>
</gene>
<dbReference type="InterPro" id="IPR029063">
    <property type="entry name" value="SAM-dependent_MTases_sf"/>
</dbReference>
<feature type="binding site" evidence="6">
    <location>
        <begin position="127"/>
        <end position="128"/>
    </location>
    <ligand>
        <name>S-adenosyl-L-methionine</name>
        <dbReference type="ChEBI" id="CHEBI:59789"/>
    </ligand>
</feature>
<evidence type="ECO:0000256" key="2">
    <source>
        <dbReference type="ARBA" id="ARBA00022552"/>
    </source>
</evidence>
<proteinExistence type="inferred from homology"/>
<dbReference type="EC" id="2.1.1.170" evidence="6"/>
<dbReference type="EMBL" id="SBKP01000002">
    <property type="protein sequence ID" value="RXR30255.1"/>
    <property type="molecule type" value="Genomic_DNA"/>
</dbReference>
<comment type="caution">
    <text evidence="7">The sequence shown here is derived from an EMBL/GenBank/DDBJ whole genome shotgun (WGS) entry which is preliminary data.</text>
</comment>
<keyword evidence="8" id="KW-1185">Reference proteome</keyword>
<evidence type="ECO:0000256" key="4">
    <source>
        <dbReference type="ARBA" id="ARBA00022679"/>
    </source>
</evidence>
<feature type="binding site" evidence="6">
    <location>
        <position position="142"/>
    </location>
    <ligand>
        <name>S-adenosyl-L-methionine</name>
        <dbReference type="ChEBI" id="CHEBI:59789"/>
    </ligand>
</feature>
<evidence type="ECO:0000313" key="7">
    <source>
        <dbReference type="EMBL" id="RXR30255.1"/>
    </source>
</evidence>
<accession>A0A4Q1KLB4</accession>
<dbReference type="NCBIfam" id="TIGR00138">
    <property type="entry name" value="rsmG_gidB"/>
    <property type="match status" value="1"/>
</dbReference>
<organism evidence="7 8">
    <name type="scientific">Sphingobium fluviale</name>
    <dbReference type="NCBI Taxonomy" id="2506423"/>
    <lineage>
        <taxon>Bacteria</taxon>
        <taxon>Pseudomonadati</taxon>
        <taxon>Pseudomonadota</taxon>
        <taxon>Alphaproteobacteria</taxon>
        <taxon>Sphingomonadales</taxon>
        <taxon>Sphingomonadaceae</taxon>
        <taxon>Sphingobium</taxon>
    </lineage>
</organism>
<dbReference type="PANTHER" id="PTHR31760">
    <property type="entry name" value="S-ADENOSYL-L-METHIONINE-DEPENDENT METHYLTRANSFERASES SUPERFAMILY PROTEIN"/>
    <property type="match status" value="1"/>
</dbReference>
<keyword evidence="4 6" id="KW-0808">Transferase</keyword>
<dbReference type="GO" id="GO:0070043">
    <property type="term" value="F:rRNA (guanine-N7-)-methyltransferase activity"/>
    <property type="evidence" value="ECO:0007669"/>
    <property type="project" value="UniProtKB-UniRule"/>
</dbReference>
<protein>
    <recommendedName>
        <fullName evidence="6">Ribosomal RNA small subunit methyltransferase G</fullName>
        <ecNumber evidence="6">2.1.1.170</ecNumber>
    </recommendedName>
    <alternativeName>
        <fullName evidence="6">16S rRNA 7-methylguanosine methyltransferase</fullName>
        <shortName evidence="6">16S rRNA m7G methyltransferase</shortName>
    </alternativeName>
</protein>
<dbReference type="Gene3D" id="3.40.50.150">
    <property type="entry name" value="Vaccinia Virus protein VP39"/>
    <property type="match status" value="1"/>
</dbReference>
<keyword evidence="3 6" id="KW-0489">Methyltransferase</keyword>
<dbReference type="AlphaFoldDB" id="A0A4Q1KLB4"/>
<comment type="subcellular location">
    <subcellularLocation>
        <location evidence="6">Cytoplasm</location>
    </subcellularLocation>
</comment>
<feature type="binding site" evidence="6">
    <location>
        <position position="77"/>
    </location>
    <ligand>
        <name>S-adenosyl-L-methionine</name>
        <dbReference type="ChEBI" id="CHEBI:59789"/>
    </ligand>
</feature>
<dbReference type="SUPFAM" id="SSF53335">
    <property type="entry name" value="S-adenosyl-L-methionine-dependent methyltransferases"/>
    <property type="match status" value="1"/>
</dbReference>
<dbReference type="InterPro" id="IPR003682">
    <property type="entry name" value="rRNA_ssu_MeTfrase_G"/>
</dbReference>
<evidence type="ECO:0000256" key="5">
    <source>
        <dbReference type="ARBA" id="ARBA00022691"/>
    </source>
</evidence>
<feature type="binding site" evidence="6">
    <location>
        <position position="82"/>
    </location>
    <ligand>
        <name>S-adenosyl-L-methionine</name>
        <dbReference type="ChEBI" id="CHEBI:59789"/>
    </ligand>
</feature>
<dbReference type="CDD" id="cd02440">
    <property type="entry name" value="AdoMet_MTases"/>
    <property type="match status" value="1"/>
</dbReference>
<evidence type="ECO:0000256" key="6">
    <source>
        <dbReference type="HAMAP-Rule" id="MF_00074"/>
    </source>
</evidence>
<keyword evidence="5 6" id="KW-0949">S-adenosyl-L-methionine</keyword>
<dbReference type="HAMAP" id="MF_00074">
    <property type="entry name" value="16SrRNA_methyltr_G"/>
    <property type="match status" value="1"/>
</dbReference>
<dbReference type="PANTHER" id="PTHR31760:SF0">
    <property type="entry name" value="S-ADENOSYL-L-METHIONINE-DEPENDENT METHYLTRANSFERASES SUPERFAMILY PROTEIN"/>
    <property type="match status" value="1"/>
</dbReference>
<dbReference type="Proteomes" id="UP000290958">
    <property type="component" value="Unassembled WGS sequence"/>
</dbReference>
<keyword evidence="2 6" id="KW-0698">rRNA processing</keyword>
<sequence>MTEEEARAWLQDRFDVSRETWALLEAYVTMLLDESERQNLIADSTRDEVWARHVVDSAQLLLHAPPGKAGDLWVDLGSGAGLPAIIVAVLSSYDVLMIEMRRRRAEFLEAVIAALGLGNARVFCGKAERANVVPPATIISARAYAPIERLIPSAIHLAEFSTIWLLPKGQNHQNELAIAQSLWHCEASAQPSVTAPDSAILRLSHVRQQRRHGVKTGKAGGRA</sequence>
<comment type="caution">
    <text evidence="6">Lacks conserved residue(s) required for the propagation of feature annotation.</text>
</comment>